<keyword evidence="2" id="KW-1185">Reference proteome</keyword>
<reference evidence="1" key="1">
    <citation type="submission" date="2022-02" db="EMBL/GenBank/DDBJ databases">
        <title>Plant Genome Project.</title>
        <authorList>
            <person name="Zhang R.-G."/>
        </authorList>
    </citation>
    <scope>NUCLEOTIDE SEQUENCE</scope>
    <source>
        <strain evidence="1">AT1</strain>
    </source>
</reference>
<dbReference type="EMBL" id="CM046397">
    <property type="protein sequence ID" value="KAI8536321.1"/>
    <property type="molecule type" value="Genomic_DNA"/>
</dbReference>
<protein>
    <submittedName>
        <fullName evidence="1">Uncharacterized protein</fullName>
    </submittedName>
</protein>
<dbReference type="Proteomes" id="UP001062846">
    <property type="component" value="Chromosome 10"/>
</dbReference>
<gene>
    <name evidence="1" type="ORF">RHMOL_Rhmol10G0248200</name>
</gene>
<comment type="caution">
    <text evidence="1">The sequence shown here is derived from an EMBL/GenBank/DDBJ whole genome shotgun (WGS) entry which is preliminary data.</text>
</comment>
<name>A0ACC0M5N2_RHOML</name>
<evidence type="ECO:0000313" key="1">
    <source>
        <dbReference type="EMBL" id="KAI8536321.1"/>
    </source>
</evidence>
<sequence length="360" mass="40150">MESTSSPVLDESSIGEVDDDELDEDDEEDFDEGGGPVVSDEEDFHCCRLRRRATTTALSDADYFSFAALEEHSPVYGRDFQTMLEGLDEEGCVEESGHVSEKKRRLSVDQVKALEKNFEVENKLEPERKVKLAQELGLQPRQVAVWFQNRRARWKTKQLERDYGVLKASFDALKHNYENLQHDNDALLKEIKELKAKLKEDNPETNVSVKEEQLPSDSENRVITEQSTAPPLAADRLHGEKTGAPIFPDFKDGSSDSDSSAILNEENNNSSPTAASISSAVNNGGGSPLFPAMIKFGGGGSSSMNCYNFSESKASNLGVGYQPQFVKIEEHNFFSGEEACNFFSDEQAPTLQWYCSDQWT</sequence>
<accession>A0ACC0M5N2</accession>
<organism evidence="1 2">
    <name type="scientific">Rhododendron molle</name>
    <name type="common">Chinese azalea</name>
    <name type="synonym">Azalea mollis</name>
    <dbReference type="NCBI Taxonomy" id="49168"/>
    <lineage>
        <taxon>Eukaryota</taxon>
        <taxon>Viridiplantae</taxon>
        <taxon>Streptophyta</taxon>
        <taxon>Embryophyta</taxon>
        <taxon>Tracheophyta</taxon>
        <taxon>Spermatophyta</taxon>
        <taxon>Magnoliopsida</taxon>
        <taxon>eudicotyledons</taxon>
        <taxon>Gunneridae</taxon>
        <taxon>Pentapetalae</taxon>
        <taxon>asterids</taxon>
        <taxon>Ericales</taxon>
        <taxon>Ericaceae</taxon>
        <taxon>Ericoideae</taxon>
        <taxon>Rhodoreae</taxon>
        <taxon>Rhododendron</taxon>
    </lineage>
</organism>
<proteinExistence type="predicted"/>
<evidence type="ECO:0000313" key="2">
    <source>
        <dbReference type="Proteomes" id="UP001062846"/>
    </source>
</evidence>